<dbReference type="PANTHER" id="PTHR33221">
    <property type="entry name" value="WINGED HELIX-TURN-HELIX TRANSCRIPTIONAL REGULATOR, RRF2 FAMILY"/>
    <property type="match status" value="1"/>
</dbReference>
<dbReference type="PANTHER" id="PTHR33221:SF5">
    <property type="entry name" value="HTH-TYPE TRANSCRIPTIONAL REGULATOR ISCR"/>
    <property type="match status" value="1"/>
</dbReference>
<accession>A0A317N032</accession>
<reference evidence="3 4" key="1">
    <citation type="submission" date="2018-05" db="EMBL/GenBank/DDBJ databases">
        <title>Genomic Encyclopedia of Type Strains, Phase IV (KMG-IV): sequencing the most valuable type-strain genomes for metagenomic binning, comparative biology and taxonomic classification.</title>
        <authorList>
            <person name="Goeker M."/>
        </authorList>
    </citation>
    <scope>NUCLEOTIDE SEQUENCE [LARGE SCALE GENOMIC DNA]</scope>
    <source>
        <strain evidence="3 4">DSM 23606</strain>
    </source>
</reference>
<dbReference type="RefSeq" id="WP_110016911.1">
    <property type="nucleotide sequence ID" value="NZ_QGTJ01000001.1"/>
</dbReference>
<evidence type="ECO:0000313" key="4">
    <source>
        <dbReference type="Proteomes" id="UP000246569"/>
    </source>
</evidence>
<evidence type="ECO:0000256" key="2">
    <source>
        <dbReference type="SAM" id="MobiDB-lite"/>
    </source>
</evidence>
<feature type="region of interest" description="Disordered" evidence="2">
    <location>
        <begin position="133"/>
        <end position="154"/>
    </location>
</feature>
<protein>
    <submittedName>
        <fullName evidence="3">BadM/Rrf2 family transcriptional regulator</fullName>
    </submittedName>
</protein>
<evidence type="ECO:0000256" key="1">
    <source>
        <dbReference type="ARBA" id="ARBA00023125"/>
    </source>
</evidence>
<proteinExistence type="predicted"/>
<dbReference type="Proteomes" id="UP000246569">
    <property type="component" value="Unassembled WGS sequence"/>
</dbReference>
<dbReference type="OrthoDB" id="9808360at2"/>
<evidence type="ECO:0000313" key="3">
    <source>
        <dbReference type="EMBL" id="PWV65931.1"/>
    </source>
</evidence>
<name>A0A317N032_9GAMM</name>
<dbReference type="AlphaFoldDB" id="A0A317N032"/>
<dbReference type="GO" id="GO:0003700">
    <property type="term" value="F:DNA-binding transcription factor activity"/>
    <property type="evidence" value="ECO:0007669"/>
    <property type="project" value="TreeGrafter"/>
</dbReference>
<dbReference type="PROSITE" id="PS51197">
    <property type="entry name" value="HTH_RRF2_2"/>
    <property type="match status" value="1"/>
</dbReference>
<dbReference type="NCBIfam" id="TIGR00738">
    <property type="entry name" value="rrf2_super"/>
    <property type="match status" value="1"/>
</dbReference>
<dbReference type="Pfam" id="PF02082">
    <property type="entry name" value="Rrf2"/>
    <property type="match status" value="1"/>
</dbReference>
<dbReference type="EMBL" id="QGTJ01000001">
    <property type="protein sequence ID" value="PWV65931.1"/>
    <property type="molecule type" value="Genomic_DNA"/>
</dbReference>
<dbReference type="FunFam" id="1.10.10.10:FF:000026">
    <property type="entry name" value="HTH-type transcriptional regulator IscR"/>
    <property type="match status" value="1"/>
</dbReference>
<dbReference type="GO" id="GO:0005829">
    <property type="term" value="C:cytosol"/>
    <property type="evidence" value="ECO:0007669"/>
    <property type="project" value="TreeGrafter"/>
</dbReference>
<organism evidence="3 4">
    <name type="scientific">Plasticicumulans acidivorans</name>
    <dbReference type="NCBI Taxonomy" id="886464"/>
    <lineage>
        <taxon>Bacteria</taxon>
        <taxon>Pseudomonadati</taxon>
        <taxon>Pseudomonadota</taxon>
        <taxon>Gammaproteobacteria</taxon>
        <taxon>Candidatus Competibacteraceae</taxon>
        <taxon>Plasticicumulans</taxon>
    </lineage>
</organism>
<dbReference type="GO" id="GO:0003677">
    <property type="term" value="F:DNA binding"/>
    <property type="evidence" value="ECO:0007669"/>
    <property type="project" value="UniProtKB-KW"/>
</dbReference>
<sequence length="168" mass="17872">MKLSTKGRYAVTAMMDIANNHRSGPVALADISRSQGISLSYLEQLFAKLRRCGLVEGVRGPGGGYRLARPANRISMAEIIAAVDETVDMTHCGGKANCHGSEACRTHAMWNDLSARINAFLASISLEDFVASGSDPSPDMEDVEPVVDSKRPGRINASHQVGANVMAG</sequence>
<keyword evidence="1" id="KW-0238">DNA-binding</keyword>
<dbReference type="InterPro" id="IPR000944">
    <property type="entry name" value="Tscrpt_reg_Rrf2"/>
</dbReference>
<dbReference type="SUPFAM" id="SSF46785">
    <property type="entry name" value="Winged helix' DNA-binding domain"/>
    <property type="match status" value="1"/>
</dbReference>
<comment type="caution">
    <text evidence="3">The sequence shown here is derived from an EMBL/GenBank/DDBJ whole genome shotgun (WGS) entry which is preliminary data.</text>
</comment>
<dbReference type="InterPro" id="IPR036390">
    <property type="entry name" value="WH_DNA-bd_sf"/>
</dbReference>
<dbReference type="Gene3D" id="1.10.10.10">
    <property type="entry name" value="Winged helix-like DNA-binding domain superfamily/Winged helix DNA-binding domain"/>
    <property type="match status" value="1"/>
</dbReference>
<gene>
    <name evidence="3" type="ORF">C7443_101417</name>
</gene>
<keyword evidence="4" id="KW-1185">Reference proteome</keyword>
<dbReference type="InterPro" id="IPR036388">
    <property type="entry name" value="WH-like_DNA-bd_sf"/>
</dbReference>